<dbReference type="SMART" id="SM00225">
    <property type="entry name" value="BTB"/>
    <property type="match status" value="1"/>
</dbReference>
<dbReference type="InterPro" id="IPR000210">
    <property type="entry name" value="BTB/POZ_dom"/>
</dbReference>
<dbReference type="PROSITE" id="PS50097">
    <property type="entry name" value="BTB"/>
    <property type="match status" value="1"/>
</dbReference>
<proteinExistence type="predicted"/>
<name>A0A6P9ABA5_THRPL</name>
<dbReference type="AlphaFoldDB" id="A0A6P9ABA5"/>
<keyword evidence="2" id="KW-1185">Reference proteome</keyword>
<dbReference type="CDD" id="cd18186">
    <property type="entry name" value="BTB_POZ_ZBTB_KLHL-like"/>
    <property type="match status" value="1"/>
</dbReference>
<dbReference type="KEGG" id="tpal:117653678"/>
<protein>
    <submittedName>
        <fullName evidence="3">Uncharacterized protein LOC117653678 isoform X1</fullName>
    </submittedName>
</protein>
<gene>
    <name evidence="3" type="primary">LOC117653678</name>
</gene>
<sequence length="390" mass="43423">MVLPHQRNLLGELAMDPMGHDTKTEFFLNFPEALSSVEMRRKVKSTDGYVNWEVVLHMVPHASRTGKGVLLNLEAVAFSPNSLRPYTKKFVYASWLLKSKGAPDLCDNCRRAGYTACGEGYDYCDRSVGQIFRKRSTGMSVTRVESTLTLAEGPLCNNFLFKMSNVEVADSSFGTGTHDGRTCRFLVIEVTLRHFKSDEDVGAPNVQAAASIVSTNLQAMLDSGALSDVSFLVGDEEVKAHRVVLGAASDVFKAMFETDTQDSRTGRIHVEDSQADAFRAMLRCLYTGAMPAWTEEDDDFLMGVLNLAEKYNLGPLHEECQRRILCTMSVDNVVERLKAVNILSPSMVPLLADPFVRSHFSEILSTEEWTAFMKDDVHLAAQVMYNAMKR</sequence>
<dbReference type="PANTHER" id="PTHR24413">
    <property type="entry name" value="SPECKLE-TYPE POZ PROTEIN"/>
    <property type="match status" value="1"/>
</dbReference>
<evidence type="ECO:0000313" key="3">
    <source>
        <dbReference type="RefSeq" id="XP_034255393.1"/>
    </source>
</evidence>
<evidence type="ECO:0000259" key="1">
    <source>
        <dbReference type="PROSITE" id="PS50097"/>
    </source>
</evidence>
<dbReference type="InterPro" id="IPR011333">
    <property type="entry name" value="SKP1/BTB/POZ_sf"/>
</dbReference>
<dbReference type="SUPFAM" id="SSF54695">
    <property type="entry name" value="POZ domain"/>
    <property type="match status" value="1"/>
</dbReference>
<dbReference type="InParanoid" id="A0A6P9ABA5"/>
<dbReference type="OrthoDB" id="6359816at2759"/>
<dbReference type="Proteomes" id="UP000515158">
    <property type="component" value="Unplaced"/>
</dbReference>
<organism evidence="3">
    <name type="scientific">Thrips palmi</name>
    <name type="common">Melon thrips</name>
    <dbReference type="NCBI Taxonomy" id="161013"/>
    <lineage>
        <taxon>Eukaryota</taxon>
        <taxon>Metazoa</taxon>
        <taxon>Ecdysozoa</taxon>
        <taxon>Arthropoda</taxon>
        <taxon>Hexapoda</taxon>
        <taxon>Insecta</taxon>
        <taxon>Pterygota</taxon>
        <taxon>Neoptera</taxon>
        <taxon>Paraneoptera</taxon>
        <taxon>Thysanoptera</taxon>
        <taxon>Terebrantia</taxon>
        <taxon>Thripoidea</taxon>
        <taxon>Thripidae</taxon>
        <taxon>Thrips</taxon>
    </lineage>
</organism>
<reference evidence="3" key="1">
    <citation type="submission" date="2025-08" db="UniProtKB">
        <authorList>
            <consortium name="RefSeq"/>
        </authorList>
    </citation>
    <scope>IDENTIFICATION</scope>
    <source>
        <tissue evidence="3">Total insect</tissue>
    </source>
</reference>
<dbReference type="RefSeq" id="XP_034255393.1">
    <property type="nucleotide sequence ID" value="XM_034399502.1"/>
</dbReference>
<feature type="domain" description="BTB" evidence="1">
    <location>
        <begin position="227"/>
        <end position="290"/>
    </location>
</feature>
<accession>A0A6P9ABA5</accession>
<dbReference type="Pfam" id="PF00651">
    <property type="entry name" value="BTB"/>
    <property type="match status" value="1"/>
</dbReference>
<dbReference type="Gene3D" id="3.30.710.10">
    <property type="entry name" value="Potassium Channel Kv1.1, Chain A"/>
    <property type="match status" value="1"/>
</dbReference>
<dbReference type="GeneID" id="117653678"/>
<evidence type="ECO:0000313" key="2">
    <source>
        <dbReference type="Proteomes" id="UP000515158"/>
    </source>
</evidence>